<dbReference type="Pfam" id="PF13424">
    <property type="entry name" value="TPR_12"/>
    <property type="match status" value="1"/>
</dbReference>
<dbReference type="InterPro" id="IPR005158">
    <property type="entry name" value="BTAD"/>
</dbReference>
<keyword evidence="9" id="KW-1185">Reference proteome</keyword>
<feature type="DNA-binding region" description="OmpR/PhoB-type" evidence="6">
    <location>
        <begin position="1"/>
        <end position="96"/>
    </location>
</feature>
<dbReference type="InterPro" id="IPR036388">
    <property type="entry name" value="WH-like_DNA-bd_sf"/>
</dbReference>
<comment type="caution">
    <text evidence="8">The sequence shown here is derived from an EMBL/GenBank/DDBJ whole genome shotgun (WGS) entry which is preliminary data.</text>
</comment>
<gene>
    <name evidence="8" type="ORF">GCM10011608_43190</name>
</gene>
<dbReference type="Gene3D" id="1.10.10.10">
    <property type="entry name" value="Winged helix-like DNA-binding domain superfamily/Winged helix DNA-binding domain"/>
    <property type="match status" value="1"/>
</dbReference>
<evidence type="ECO:0000256" key="1">
    <source>
        <dbReference type="ARBA" id="ARBA00005820"/>
    </source>
</evidence>
<evidence type="ECO:0000256" key="2">
    <source>
        <dbReference type="ARBA" id="ARBA00023015"/>
    </source>
</evidence>
<dbReference type="Pfam" id="PF03704">
    <property type="entry name" value="BTAD"/>
    <property type="match status" value="1"/>
</dbReference>
<dbReference type="EMBL" id="BMNB01000022">
    <property type="protein sequence ID" value="GGM53660.1"/>
    <property type="molecule type" value="Genomic_DNA"/>
</dbReference>
<dbReference type="AlphaFoldDB" id="A0A917U2J0"/>
<dbReference type="PRINTS" id="PR00364">
    <property type="entry name" value="DISEASERSIST"/>
</dbReference>
<dbReference type="PANTHER" id="PTHR35807">
    <property type="entry name" value="TRANSCRIPTIONAL REGULATOR REDD-RELATED"/>
    <property type="match status" value="1"/>
</dbReference>
<reference evidence="8" key="1">
    <citation type="journal article" date="2014" name="Int. J. Syst. Evol. Microbiol.">
        <title>Complete genome sequence of Corynebacterium casei LMG S-19264T (=DSM 44701T), isolated from a smear-ripened cheese.</title>
        <authorList>
            <consortium name="US DOE Joint Genome Institute (JGI-PGF)"/>
            <person name="Walter F."/>
            <person name="Albersmeier A."/>
            <person name="Kalinowski J."/>
            <person name="Ruckert C."/>
        </authorList>
    </citation>
    <scope>NUCLEOTIDE SEQUENCE</scope>
    <source>
        <strain evidence="8">CGMCC 4.7312</strain>
    </source>
</reference>
<evidence type="ECO:0000256" key="4">
    <source>
        <dbReference type="ARBA" id="ARBA00023163"/>
    </source>
</evidence>
<keyword evidence="4" id="KW-0804">Transcription</keyword>
<dbReference type="InterPro" id="IPR016032">
    <property type="entry name" value="Sig_transdc_resp-reg_C-effctor"/>
</dbReference>
<dbReference type="Gene3D" id="1.25.40.10">
    <property type="entry name" value="Tetratricopeptide repeat domain"/>
    <property type="match status" value="2"/>
</dbReference>
<dbReference type="SMART" id="SM00028">
    <property type="entry name" value="TPR"/>
    <property type="match status" value="5"/>
</dbReference>
<dbReference type="SUPFAM" id="SSF48452">
    <property type="entry name" value="TPR-like"/>
    <property type="match status" value="2"/>
</dbReference>
<accession>A0A917U2J0</accession>
<evidence type="ECO:0000256" key="6">
    <source>
        <dbReference type="PROSITE-ProRule" id="PRU01091"/>
    </source>
</evidence>
<evidence type="ECO:0000256" key="3">
    <source>
        <dbReference type="ARBA" id="ARBA00023125"/>
    </source>
</evidence>
<name>A0A917U2J0_9ACTN</name>
<dbReference type="GO" id="GO:0003677">
    <property type="term" value="F:DNA binding"/>
    <property type="evidence" value="ECO:0007669"/>
    <property type="project" value="UniProtKB-UniRule"/>
</dbReference>
<dbReference type="GO" id="GO:0006355">
    <property type="term" value="P:regulation of DNA-templated transcription"/>
    <property type="evidence" value="ECO:0007669"/>
    <property type="project" value="InterPro"/>
</dbReference>
<dbReference type="InterPro" id="IPR011990">
    <property type="entry name" value="TPR-like_helical_dom_sf"/>
</dbReference>
<evidence type="ECO:0000259" key="7">
    <source>
        <dbReference type="PROSITE" id="PS51755"/>
    </source>
</evidence>
<dbReference type="SUPFAM" id="SSF52540">
    <property type="entry name" value="P-loop containing nucleoside triphosphate hydrolases"/>
    <property type="match status" value="1"/>
</dbReference>
<dbReference type="PANTHER" id="PTHR35807:SF1">
    <property type="entry name" value="TRANSCRIPTIONAL REGULATOR REDD"/>
    <property type="match status" value="1"/>
</dbReference>
<protein>
    <submittedName>
        <fullName evidence="8">SARP family transcriptional regulator</fullName>
    </submittedName>
</protein>
<dbReference type="InterPro" id="IPR051677">
    <property type="entry name" value="AfsR-DnrI-RedD_regulator"/>
</dbReference>
<keyword evidence="2" id="KW-0805">Transcription regulation</keyword>
<dbReference type="CDD" id="cd15831">
    <property type="entry name" value="BTAD"/>
    <property type="match status" value="1"/>
</dbReference>
<evidence type="ECO:0000313" key="9">
    <source>
        <dbReference type="Proteomes" id="UP000608890"/>
    </source>
</evidence>
<dbReference type="Proteomes" id="UP000608890">
    <property type="component" value="Unassembled WGS sequence"/>
</dbReference>
<reference evidence="8" key="2">
    <citation type="submission" date="2020-09" db="EMBL/GenBank/DDBJ databases">
        <authorList>
            <person name="Sun Q."/>
            <person name="Zhou Y."/>
        </authorList>
    </citation>
    <scope>NUCLEOTIDE SEQUENCE</scope>
    <source>
        <strain evidence="8">CGMCC 4.7312</strain>
    </source>
</reference>
<comment type="similarity">
    <text evidence="1">Belongs to the AfsR/DnrI/RedD regulatory family.</text>
</comment>
<dbReference type="InterPro" id="IPR001867">
    <property type="entry name" value="OmpR/PhoB-type_DNA-bd"/>
</dbReference>
<sequence>MVDGVEFRMLGPVGVWHHGERLCPTNAQQRTILAMLLLTPAHVVTLAQLVTALWGDCPPASARNAIQGHVSRLRRLLDGIPGAELVTAGPGYRLNVPPESVDVHRFRRLVERAQAAEVPLDELLRTAVDLWRGPAFADVAGEWLAATAGPALEQERLAAVEELSRAELSAGHTGAAIGRLAGVVAEHPTRENAVALLMTGLHRAGRRTEALDVFRAARLRLTRDLGIEPSDELQRIHRAVLTDHAPPAAPPAPTGPRARQLPADVPYFTGRTAELAALDGLLRWRHAGVAVAVVSGAPGAGKTALTVHWAHRVADRFPDGQLFVNLRGFDTTGAAMDPADALRRLLAGLGVPASQLPAALDEQSALFRTVVAQRRVLIVLDNARDAAQIRPLLPGASGSLVVVNSRDQLTGLVAGHGATPLALGRPSASEAREFLAKRLGSERVAREPQASADIVESCGRLPLALAVVAARAVTNPRLPLAALAAELRESRDRLDALANGDSATDVRTVFSWSYRALGAEAARVFRRLGLHVGPDLGLSAAANLTGLPVARTRALIGELIRAHLIEEPVPGRYVFHDLLRAYAEELARDVESAADRHRTLRRLLDHYLHSARLADALVEPHRAPIRFEACADEVHVDEPTDRKEAQAWFTTERAVVLAAVDRAAAEGFAAHAWQLAWAIKPWLSRQWHRHDQVRAQRTAVAMATKAGDTAAQAVAHRYLADGFDRLGQHGDAEVDYQRALDLYRTVEDRIGQAHVELDVARMLDRQQRHRDAVHHLERALVLFRAEGHGVGEARTLAALGWEHAQLGQYDEALEHCRAALALLQASADRHGEAAGWDSVAYIHHQRGEYPLAIQCYERSLEMLQECGDRMGSARSLICLGESRLAAGETAGCRREWQRAMTLLTDLDDAAAAELTERLRLLPAAPPGADQRPGPG</sequence>
<dbReference type="PROSITE" id="PS50005">
    <property type="entry name" value="TPR"/>
    <property type="match status" value="1"/>
</dbReference>
<dbReference type="GO" id="GO:0000160">
    <property type="term" value="P:phosphorelay signal transduction system"/>
    <property type="evidence" value="ECO:0007669"/>
    <property type="project" value="InterPro"/>
</dbReference>
<evidence type="ECO:0000313" key="8">
    <source>
        <dbReference type="EMBL" id="GGM53660.1"/>
    </source>
</evidence>
<dbReference type="SUPFAM" id="SSF46894">
    <property type="entry name" value="C-terminal effector domain of the bipartite response regulators"/>
    <property type="match status" value="1"/>
</dbReference>
<evidence type="ECO:0000256" key="5">
    <source>
        <dbReference type="PROSITE-ProRule" id="PRU00339"/>
    </source>
</evidence>
<keyword evidence="3 6" id="KW-0238">DNA-binding</keyword>
<dbReference type="InterPro" id="IPR019734">
    <property type="entry name" value="TPR_rpt"/>
</dbReference>
<organism evidence="8 9">
    <name type="scientific">Micromonospora sonchi</name>
    <dbReference type="NCBI Taxonomy" id="1763543"/>
    <lineage>
        <taxon>Bacteria</taxon>
        <taxon>Bacillati</taxon>
        <taxon>Actinomycetota</taxon>
        <taxon>Actinomycetes</taxon>
        <taxon>Micromonosporales</taxon>
        <taxon>Micromonosporaceae</taxon>
        <taxon>Micromonospora</taxon>
    </lineage>
</organism>
<feature type="domain" description="OmpR/PhoB-type" evidence="7">
    <location>
        <begin position="1"/>
        <end position="96"/>
    </location>
</feature>
<dbReference type="InterPro" id="IPR027417">
    <property type="entry name" value="P-loop_NTPase"/>
</dbReference>
<dbReference type="PROSITE" id="PS51755">
    <property type="entry name" value="OMPR_PHOB"/>
    <property type="match status" value="1"/>
</dbReference>
<feature type="repeat" description="TPR" evidence="5">
    <location>
        <begin position="793"/>
        <end position="826"/>
    </location>
</feature>
<keyword evidence="5" id="KW-0802">TPR repeat</keyword>
<dbReference type="SMART" id="SM01043">
    <property type="entry name" value="BTAD"/>
    <property type="match status" value="1"/>
</dbReference>
<dbReference type="SMART" id="SM00862">
    <property type="entry name" value="Trans_reg_C"/>
    <property type="match status" value="1"/>
</dbReference>
<proteinExistence type="inferred from homology"/>
<dbReference type="Gene3D" id="3.40.50.300">
    <property type="entry name" value="P-loop containing nucleotide triphosphate hydrolases"/>
    <property type="match status" value="1"/>
</dbReference>
<dbReference type="Pfam" id="PF00486">
    <property type="entry name" value="Trans_reg_C"/>
    <property type="match status" value="1"/>
</dbReference>